<dbReference type="EMBL" id="JBHXIJ010000001">
    <property type="protein sequence ID" value="MFD5097416.1"/>
    <property type="molecule type" value="Genomic_DNA"/>
</dbReference>
<dbReference type="RefSeq" id="WP_386706686.1">
    <property type="nucleotide sequence ID" value="NZ_JBHXIJ010000001.1"/>
</dbReference>
<reference evidence="3 4" key="1">
    <citation type="submission" date="2024-09" db="EMBL/GenBank/DDBJ databases">
        <title>The Natural Products Discovery Center: Release of the First 8490 Sequenced Strains for Exploring Actinobacteria Biosynthetic Diversity.</title>
        <authorList>
            <person name="Kalkreuter E."/>
            <person name="Kautsar S.A."/>
            <person name="Yang D."/>
            <person name="Bader C.D."/>
            <person name="Teijaro C.N."/>
            <person name="Fluegel L."/>
            <person name="Davis C.M."/>
            <person name="Simpson J.R."/>
            <person name="Lauterbach L."/>
            <person name="Steele A.D."/>
            <person name="Gui C."/>
            <person name="Meng S."/>
            <person name="Li G."/>
            <person name="Viehrig K."/>
            <person name="Ye F."/>
            <person name="Su P."/>
            <person name="Kiefer A.F."/>
            <person name="Nichols A."/>
            <person name="Cepeda A.J."/>
            <person name="Yan W."/>
            <person name="Fan B."/>
            <person name="Jiang Y."/>
            <person name="Adhikari A."/>
            <person name="Zheng C.-J."/>
            <person name="Schuster L."/>
            <person name="Cowan T.M."/>
            <person name="Smanski M.J."/>
            <person name="Chevrette M.G."/>
            <person name="De Carvalho L.P.S."/>
            <person name="Shen B."/>
        </authorList>
    </citation>
    <scope>NUCLEOTIDE SEQUENCE [LARGE SCALE GENOMIC DNA]</scope>
    <source>
        <strain evidence="3 4">NPDC058348</strain>
    </source>
</reference>
<evidence type="ECO:0000313" key="3">
    <source>
        <dbReference type="EMBL" id="MFD5097416.1"/>
    </source>
</evidence>
<dbReference type="Pfam" id="PF14016">
    <property type="entry name" value="DUF4232"/>
    <property type="match status" value="1"/>
</dbReference>
<feature type="region of interest" description="Disordered" evidence="1">
    <location>
        <begin position="1"/>
        <end position="57"/>
    </location>
</feature>
<accession>A0ABW6FCM9</accession>
<evidence type="ECO:0000259" key="2">
    <source>
        <dbReference type="Pfam" id="PF14016"/>
    </source>
</evidence>
<gene>
    <name evidence="3" type="ORF">ACFWJN_00245</name>
</gene>
<evidence type="ECO:0000256" key="1">
    <source>
        <dbReference type="SAM" id="MobiDB-lite"/>
    </source>
</evidence>
<evidence type="ECO:0000313" key="4">
    <source>
        <dbReference type="Proteomes" id="UP001598448"/>
    </source>
</evidence>
<dbReference type="InterPro" id="IPR025326">
    <property type="entry name" value="DUF4232"/>
</dbReference>
<protein>
    <submittedName>
        <fullName evidence="3">DUF4232 domain-containing protein</fullName>
    </submittedName>
</protein>
<feature type="compositionally biased region" description="Pro residues" evidence="1">
    <location>
        <begin position="28"/>
        <end position="49"/>
    </location>
</feature>
<proteinExistence type="predicted"/>
<name>A0ABW6FCM9_9ACTN</name>
<feature type="domain" description="DUF4232" evidence="2">
    <location>
        <begin position="62"/>
        <end position="144"/>
    </location>
</feature>
<comment type="caution">
    <text evidence="3">The sequence shown here is derived from an EMBL/GenBank/DDBJ whole genome shotgun (WGS) entry which is preliminary data.</text>
</comment>
<organism evidence="3 4">
    <name type="scientific">Streptomyces albidochromogenes</name>
    <dbReference type="NCBI Taxonomy" id="329524"/>
    <lineage>
        <taxon>Bacteria</taxon>
        <taxon>Bacillati</taxon>
        <taxon>Actinomycetota</taxon>
        <taxon>Actinomycetes</taxon>
        <taxon>Kitasatosporales</taxon>
        <taxon>Streptomycetaceae</taxon>
        <taxon>Streptomyces</taxon>
    </lineage>
</organism>
<keyword evidence="4" id="KW-1185">Reference proteome</keyword>
<sequence>MSALGPTACGPKEAPPSATPPKTVAPSSTPPAGPAPSATPSPKPAPPSATPSSDPDFAVSPCSTYDLTFTATLAERTTSSYLLKITNKSGKPCKVLDYPIVTFGDPDGAATERAEAHPGTDIRLKPGESAYAGLVGGTNDGTGRTVHSIAMTMNTWTARSCRSTASPWTGRSTLASTRNTG</sequence>
<dbReference type="Proteomes" id="UP001598448">
    <property type="component" value="Unassembled WGS sequence"/>
</dbReference>